<evidence type="ECO:0000256" key="3">
    <source>
        <dbReference type="SAM" id="SignalP"/>
    </source>
</evidence>
<evidence type="ECO:0000256" key="2">
    <source>
        <dbReference type="ARBA" id="ARBA00022448"/>
    </source>
</evidence>
<name>A0A8J5CWG5_ZINOF</name>
<gene>
    <name evidence="4" type="ORF">ZIOFF_070105</name>
</gene>
<protein>
    <submittedName>
        <fullName evidence="4">Uncharacterized protein</fullName>
    </submittedName>
</protein>
<evidence type="ECO:0000313" key="4">
    <source>
        <dbReference type="EMBL" id="KAG6472631.1"/>
    </source>
</evidence>
<reference evidence="4 5" key="1">
    <citation type="submission" date="2020-08" db="EMBL/GenBank/DDBJ databases">
        <title>Plant Genome Project.</title>
        <authorList>
            <person name="Zhang R.-G."/>
        </authorList>
    </citation>
    <scope>NUCLEOTIDE SEQUENCE [LARGE SCALE GENOMIC DNA]</scope>
    <source>
        <tissue evidence="4">Rhizome</tissue>
    </source>
</reference>
<dbReference type="EMBL" id="JACMSC010000020">
    <property type="protein sequence ID" value="KAG6472631.1"/>
    <property type="molecule type" value="Genomic_DNA"/>
</dbReference>
<feature type="signal peptide" evidence="3">
    <location>
        <begin position="1"/>
        <end position="33"/>
    </location>
</feature>
<keyword evidence="5" id="KW-1185">Reference proteome</keyword>
<evidence type="ECO:0000256" key="1">
    <source>
        <dbReference type="ARBA" id="ARBA00005814"/>
    </source>
</evidence>
<dbReference type="InterPro" id="IPR027417">
    <property type="entry name" value="P-loop_NTPase"/>
</dbReference>
<comment type="caution">
    <text evidence="4">The sequence shown here is derived from an EMBL/GenBank/DDBJ whole genome shotgun (WGS) entry which is preliminary data.</text>
</comment>
<dbReference type="Gene3D" id="3.40.50.300">
    <property type="entry name" value="P-loop containing nucleotide triphosphate hydrolases"/>
    <property type="match status" value="1"/>
</dbReference>
<organism evidence="4 5">
    <name type="scientific">Zingiber officinale</name>
    <name type="common">Ginger</name>
    <name type="synonym">Amomum zingiber</name>
    <dbReference type="NCBI Taxonomy" id="94328"/>
    <lineage>
        <taxon>Eukaryota</taxon>
        <taxon>Viridiplantae</taxon>
        <taxon>Streptophyta</taxon>
        <taxon>Embryophyta</taxon>
        <taxon>Tracheophyta</taxon>
        <taxon>Spermatophyta</taxon>
        <taxon>Magnoliopsida</taxon>
        <taxon>Liliopsida</taxon>
        <taxon>Zingiberales</taxon>
        <taxon>Zingiberaceae</taxon>
        <taxon>Zingiber</taxon>
    </lineage>
</organism>
<feature type="chain" id="PRO_5035197637" evidence="3">
    <location>
        <begin position="34"/>
        <end position="127"/>
    </location>
</feature>
<keyword evidence="3" id="KW-0732">Signal</keyword>
<dbReference type="PANTHER" id="PTHR48042">
    <property type="entry name" value="ABC TRANSPORTER G FAMILY MEMBER 11"/>
    <property type="match status" value="1"/>
</dbReference>
<dbReference type="SUPFAM" id="SSF52540">
    <property type="entry name" value="P-loop containing nucleoside triphosphate hydrolases"/>
    <property type="match status" value="1"/>
</dbReference>
<proteinExistence type="inferred from homology"/>
<dbReference type="PANTHER" id="PTHR48042:SF18">
    <property type="entry name" value="ABC TRANSPORTER G FAMILY MEMBER 12"/>
    <property type="match status" value="1"/>
</dbReference>
<sequence length="127" mass="14102">MRGISREEKKRLSIALEILMWLWLLFLDEPTTGLDSATAFFVVQTLKHIVVDGNKTIVSSIHHPSNEVFHLLNDLCLLSSGEVIFFGDAKLAIQAVIAEDRLTSASNQVLWAAQDYVPKAITLILGL</sequence>
<accession>A0A8J5CWG5</accession>
<dbReference type="AlphaFoldDB" id="A0A8J5CWG5"/>
<comment type="similarity">
    <text evidence="1">Belongs to the ABC transporter superfamily. ABCG family. Eye pigment precursor importer (TC 3.A.1.204) subfamily.</text>
</comment>
<keyword evidence="2" id="KW-0813">Transport</keyword>
<dbReference type="InterPro" id="IPR052215">
    <property type="entry name" value="Plant_ABCG"/>
</dbReference>
<dbReference type="Proteomes" id="UP000734854">
    <property type="component" value="Unassembled WGS sequence"/>
</dbReference>
<evidence type="ECO:0000313" key="5">
    <source>
        <dbReference type="Proteomes" id="UP000734854"/>
    </source>
</evidence>